<evidence type="ECO:0000313" key="3">
    <source>
        <dbReference type="Proteomes" id="UP001308005"/>
    </source>
</evidence>
<keyword evidence="3" id="KW-1185">Reference proteome</keyword>
<reference evidence="3" key="1">
    <citation type="submission" date="2023-07" db="EMBL/GenBank/DDBJ databases">
        <title>The carbon used by Thiothrix.</title>
        <authorList>
            <person name="Chen L."/>
        </authorList>
    </citation>
    <scope>NUCLEOTIDE SEQUENCE [LARGE SCALE GENOMIC DNA]</scope>
</reference>
<comment type="caution">
    <text evidence="2">The sequence shown here is derived from an EMBL/GenBank/DDBJ whole genome shotgun (WGS) entry which is preliminary data.</text>
</comment>
<evidence type="ECO:0000256" key="1">
    <source>
        <dbReference type="SAM" id="MobiDB-lite"/>
    </source>
</evidence>
<feature type="compositionally biased region" description="Polar residues" evidence="1">
    <location>
        <begin position="1"/>
        <end position="12"/>
    </location>
</feature>
<reference evidence="2 3" key="2">
    <citation type="submission" date="2024-01" db="EMBL/GenBank/DDBJ databases">
        <authorList>
            <person name="Xie X."/>
        </authorList>
    </citation>
    <scope>NUCLEOTIDE SEQUENCE [LARGE SCALE GENOMIC DNA]</scope>
    <source>
        <strain evidence="2">SCUT-1</strain>
    </source>
</reference>
<dbReference type="EMBL" id="JAYMYJ010000074">
    <property type="protein sequence ID" value="MEB4590895.1"/>
    <property type="molecule type" value="Genomic_DNA"/>
</dbReference>
<proteinExistence type="predicted"/>
<dbReference type="Proteomes" id="UP001308005">
    <property type="component" value="Unassembled WGS sequence"/>
</dbReference>
<feature type="region of interest" description="Disordered" evidence="1">
    <location>
        <begin position="1"/>
        <end position="21"/>
    </location>
</feature>
<protein>
    <submittedName>
        <fullName evidence="2">Uncharacterized protein</fullName>
    </submittedName>
</protein>
<name>A0ABU6CVN1_9GAMM</name>
<accession>A0ABU6CVN1</accession>
<sequence>MNNTPRGLNVSTCGPKLESPRAVTTGATKTASWSTQTVYLGSVALDWLTLTTYDVGAFRVLAQLIEKHTPASARQSAQVMQYQGVKGDGYFVGMALQRDEKHYMLRLSGSLAMSFFLAAAASYPRALSLCKCTRADVQYTHDDNLEVDLSAVGSALREAEWLSHKGRRPRIDIFDNDDGLDTLYIGARSSPRMQRIYIKPIDDINRLRWEVEYKEQLALNLWQALLVGGIAVLPGILAGEMSVIPLAACPELLALPALVGAVPERLKISRNDTNNLNAIWWLWSSVLPCVRRLQSTDGKVKVLVREFLLSAFLGDDCDLPLPPPGMSLSDCIDRWEVVL</sequence>
<organism evidence="2 3">
    <name type="scientific">Candidatus Thiothrix phosphatis</name>
    <dbReference type="NCBI Taxonomy" id="3112415"/>
    <lineage>
        <taxon>Bacteria</taxon>
        <taxon>Pseudomonadati</taxon>
        <taxon>Pseudomonadota</taxon>
        <taxon>Gammaproteobacteria</taxon>
        <taxon>Thiotrichales</taxon>
        <taxon>Thiotrichaceae</taxon>
        <taxon>Thiothrix</taxon>
    </lineage>
</organism>
<dbReference type="RefSeq" id="WP_324694285.1">
    <property type="nucleotide sequence ID" value="NZ_JAYMYJ010000074.1"/>
</dbReference>
<evidence type="ECO:0000313" key="2">
    <source>
        <dbReference type="EMBL" id="MEB4590895.1"/>
    </source>
</evidence>
<gene>
    <name evidence="2" type="ORF">VSS37_07895</name>
</gene>